<dbReference type="Proteomes" id="UP000315252">
    <property type="component" value="Unassembled WGS sequence"/>
</dbReference>
<dbReference type="RefSeq" id="WP_142895130.1">
    <property type="nucleotide sequence ID" value="NZ_ML660052.1"/>
</dbReference>
<evidence type="ECO:0000313" key="3">
    <source>
        <dbReference type="Proteomes" id="UP000315252"/>
    </source>
</evidence>
<dbReference type="AlphaFoldDB" id="A0A545U337"/>
<dbReference type="PROSITE" id="PS51257">
    <property type="entry name" value="PROKAR_LIPOPROTEIN"/>
    <property type="match status" value="1"/>
</dbReference>
<protein>
    <recommendedName>
        <fullName evidence="4">DUF3313 domain-containing protein</fullName>
    </recommendedName>
</protein>
<keyword evidence="3" id="KW-1185">Reference proteome</keyword>
<evidence type="ECO:0000313" key="2">
    <source>
        <dbReference type="EMBL" id="TQV83895.1"/>
    </source>
</evidence>
<name>A0A545U337_9PROT</name>
<organism evidence="2 3">
    <name type="scientific">Denitrobaculum tricleocarpae</name>
    <dbReference type="NCBI Taxonomy" id="2591009"/>
    <lineage>
        <taxon>Bacteria</taxon>
        <taxon>Pseudomonadati</taxon>
        <taxon>Pseudomonadota</taxon>
        <taxon>Alphaproteobacteria</taxon>
        <taxon>Rhodospirillales</taxon>
        <taxon>Rhodospirillaceae</taxon>
        <taxon>Denitrobaculum</taxon>
    </lineage>
</organism>
<evidence type="ECO:0000256" key="1">
    <source>
        <dbReference type="SAM" id="SignalP"/>
    </source>
</evidence>
<feature type="signal peptide" evidence="1">
    <location>
        <begin position="1"/>
        <end position="21"/>
    </location>
</feature>
<reference evidence="2 3" key="1">
    <citation type="submission" date="2019-06" db="EMBL/GenBank/DDBJ databases">
        <title>Whole genome sequence for Rhodospirillaceae sp. R148.</title>
        <authorList>
            <person name="Wang G."/>
        </authorList>
    </citation>
    <scope>NUCLEOTIDE SEQUENCE [LARGE SCALE GENOMIC DNA]</scope>
    <source>
        <strain evidence="2 3">R148</strain>
    </source>
</reference>
<comment type="caution">
    <text evidence="2">The sequence shown here is derived from an EMBL/GenBank/DDBJ whole genome shotgun (WGS) entry which is preliminary data.</text>
</comment>
<accession>A0A545U337</accession>
<dbReference type="EMBL" id="VHSH01000001">
    <property type="protein sequence ID" value="TQV83895.1"/>
    <property type="molecule type" value="Genomic_DNA"/>
</dbReference>
<keyword evidence="1" id="KW-0732">Signal</keyword>
<evidence type="ECO:0008006" key="4">
    <source>
        <dbReference type="Google" id="ProtNLM"/>
    </source>
</evidence>
<gene>
    <name evidence="2" type="ORF">FKG95_04785</name>
</gene>
<dbReference type="OrthoDB" id="8477637at2"/>
<feature type="chain" id="PRO_5022158776" description="DUF3313 domain-containing protein" evidence="1">
    <location>
        <begin position="22"/>
        <end position="255"/>
    </location>
</feature>
<proteinExistence type="predicted"/>
<sequence length="255" mass="27856">MMRRGIIAIFALAFLAGCAQPTVKHFPEGKQLSQFKVMTWQHWDQLGDRVVTDMIASLQSVPELDAASGAIEDELYQRSLLGGRPFYVQGLAADMPFSTAFKGILQQNLLNKNMAVSSSSEQAIVVNYRVQPFFYDERSNKFPATSTILWSVASGLGLAAFDAVPTEAAVAGGIVGGQIITALMDYGAVTDAEVVVTTSILYGDAILYQNTEALYIKPEDLTLYMTRNPGVVAPRPTEPRITERMQVQRVPVVSE</sequence>